<dbReference type="PRINTS" id="PR00039">
    <property type="entry name" value="HTHLYSR"/>
</dbReference>
<keyword evidence="4" id="KW-0804">Transcription</keyword>
<feature type="coiled-coil region" evidence="5">
    <location>
        <begin position="69"/>
        <end position="96"/>
    </location>
</feature>
<proteinExistence type="inferred from homology"/>
<dbReference type="Gene3D" id="3.40.190.290">
    <property type="match status" value="1"/>
</dbReference>
<comment type="caution">
    <text evidence="7">The sequence shown here is derived from an EMBL/GenBank/DDBJ whole genome shotgun (WGS) entry which is preliminary data.</text>
</comment>
<gene>
    <name evidence="7" type="ORF">SAMN02745723_1207</name>
</gene>
<dbReference type="PANTHER" id="PTHR30419">
    <property type="entry name" value="HTH-TYPE TRANSCRIPTIONAL REGULATOR YBHD"/>
    <property type="match status" value="1"/>
</dbReference>
<dbReference type="InterPro" id="IPR036388">
    <property type="entry name" value="WH-like_DNA-bd_sf"/>
</dbReference>
<dbReference type="InterPro" id="IPR005119">
    <property type="entry name" value="LysR_subst-bd"/>
</dbReference>
<dbReference type="GO" id="GO:0003700">
    <property type="term" value="F:DNA-binding transcription factor activity"/>
    <property type="evidence" value="ECO:0007669"/>
    <property type="project" value="InterPro"/>
</dbReference>
<evidence type="ECO:0000256" key="5">
    <source>
        <dbReference type="SAM" id="Coils"/>
    </source>
</evidence>
<accession>A0AAJ5BIQ2</accession>
<keyword evidence="2" id="KW-0805">Transcription regulation</keyword>
<dbReference type="InterPro" id="IPR050950">
    <property type="entry name" value="HTH-type_LysR_regulators"/>
</dbReference>
<dbReference type="AlphaFoldDB" id="A0AAJ5BIQ2"/>
<dbReference type="GO" id="GO:0003677">
    <property type="term" value="F:DNA binding"/>
    <property type="evidence" value="ECO:0007669"/>
    <property type="project" value="UniProtKB-KW"/>
</dbReference>
<sequence>MKYLPKLHQLKVFQTVIRYGSIRAAAREMKQSQPALTRSMRELEDTLGAVLMTRGSRGIVLTEAGRAFAARMQLILEELERAADEIQQINQSSQGNIAVGFSSLPALTIFPPALVQFKSRFPKTNITVLEGQLSTLLPFLREGKLDFAIGTISPDVPLSEFIEEPLFKASFCIIARQGHPLEKCTNVAQLLEAKWFLPATSMGYYKGLESLFSNLYQALHHAPIRSDSVVTALNLILNFDYLTIVASAMLPALDINNRLCMLPITEPLPQASYSLIYPRQRPLTLAAKRFTEVLHWESQQHSWAKD</sequence>
<keyword evidence="3" id="KW-0238">DNA-binding</keyword>
<evidence type="ECO:0000256" key="1">
    <source>
        <dbReference type="ARBA" id="ARBA00009437"/>
    </source>
</evidence>
<dbReference type="PANTHER" id="PTHR30419:SF7">
    <property type="entry name" value="HTH-TYPE TRANSCRIPTIONAL REGULATOR TDCA"/>
    <property type="match status" value="1"/>
</dbReference>
<dbReference type="Proteomes" id="UP000226420">
    <property type="component" value="Unassembled WGS sequence"/>
</dbReference>
<reference evidence="7 8" key="1">
    <citation type="submission" date="2016-10" db="EMBL/GenBank/DDBJ databases">
        <authorList>
            <person name="Varghese N."/>
            <person name="Submissions S."/>
        </authorList>
    </citation>
    <scope>NUCLEOTIDE SEQUENCE [LARGE SCALE GENOMIC DNA]</scope>
    <source>
        <strain evidence="7 8">DSM 5563</strain>
    </source>
</reference>
<evidence type="ECO:0000259" key="6">
    <source>
        <dbReference type="PROSITE" id="PS50931"/>
    </source>
</evidence>
<feature type="domain" description="HTH lysR-type" evidence="6">
    <location>
        <begin position="5"/>
        <end position="62"/>
    </location>
</feature>
<dbReference type="SUPFAM" id="SSF46785">
    <property type="entry name" value="Winged helix' DNA-binding domain"/>
    <property type="match status" value="1"/>
</dbReference>
<dbReference type="RefSeq" id="WP_074825031.1">
    <property type="nucleotide sequence ID" value="NZ_FOLW01000020.1"/>
</dbReference>
<dbReference type="Pfam" id="PF03466">
    <property type="entry name" value="LysR_substrate"/>
    <property type="match status" value="1"/>
</dbReference>
<dbReference type="Gene3D" id="1.10.10.10">
    <property type="entry name" value="Winged helix-like DNA-binding domain superfamily/Winged helix DNA-binding domain"/>
    <property type="match status" value="1"/>
</dbReference>
<protein>
    <submittedName>
        <fullName evidence="7">LysR family transcriptional regulator, tdc operon transcriptional activator</fullName>
    </submittedName>
</protein>
<dbReference type="GO" id="GO:0005829">
    <property type="term" value="C:cytosol"/>
    <property type="evidence" value="ECO:0007669"/>
    <property type="project" value="TreeGrafter"/>
</dbReference>
<dbReference type="EMBL" id="FOLW01000020">
    <property type="protein sequence ID" value="SFD46134.1"/>
    <property type="molecule type" value="Genomic_DNA"/>
</dbReference>
<dbReference type="InterPro" id="IPR036390">
    <property type="entry name" value="WH_DNA-bd_sf"/>
</dbReference>
<evidence type="ECO:0000256" key="2">
    <source>
        <dbReference type="ARBA" id="ARBA00023015"/>
    </source>
</evidence>
<dbReference type="SUPFAM" id="SSF53850">
    <property type="entry name" value="Periplasmic binding protein-like II"/>
    <property type="match status" value="1"/>
</dbReference>
<evidence type="ECO:0000313" key="8">
    <source>
        <dbReference type="Proteomes" id="UP000226420"/>
    </source>
</evidence>
<evidence type="ECO:0000256" key="3">
    <source>
        <dbReference type="ARBA" id="ARBA00023125"/>
    </source>
</evidence>
<dbReference type="FunFam" id="1.10.10.10:FF:000001">
    <property type="entry name" value="LysR family transcriptional regulator"/>
    <property type="match status" value="1"/>
</dbReference>
<organism evidence="7 8">
    <name type="scientific">Pragia fontium DSM 5563 = ATCC 49100</name>
    <dbReference type="NCBI Taxonomy" id="1122977"/>
    <lineage>
        <taxon>Bacteria</taxon>
        <taxon>Pseudomonadati</taxon>
        <taxon>Pseudomonadota</taxon>
        <taxon>Gammaproteobacteria</taxon>
        <taxon>Enterobacterales</taxon>
        <taxon>Budviciaceae</taxon>
        <taxon>Pragia</taxon>
    </lineage>
</organism>
<name>A0AAJ5BIQ2_9GAMM</name>
<dbReference type="Pfam" id="PF00126">
    <property type="entry name" value="HTH_1"/>
    <property type="match status" value="1"/>
</dbReference>
<dbReference type="PROSITE" id="PS50931">
    <property type="entry name" value="HTH_LYSR"/>
    <property type="match status" value="1"/>
</dbReference>
<evidence type="ECO:0000256" key="4">
    <source>
        <dbReference type="ARBA" id="ARBA00023163"/>
    </source>
</evidence>
<evidence type="ECO:0000313" key="7">
    <source>
        <dbReference type="EMBL" id="SFD46134.1"/>
    </source>
</evidence>
<dbReference type="InterPro" id="IPR000847">
    <property type="entry name" value="LysR_HTH_N"/>
</dbReference>
<keyword evidence="5" id="KW-0175">Coiled coil</keyword>
<comment type="similarity">
    <text evidence="1">Belongs to the LysR transcriptional regulatory family.</text>
</comment>